<dbReference type="RefSeq" id="WP_310342215.1">
    <property type="nucleotide sequence ID" value="NZ_JAVDXO010000004.1"/>
</dbReference>
<feature type="domain" description="Histidine kinase/HSP90-like ATPase" evidence="5">
    <location>
        <begin position="550"/>
        <end position="643"/>
    </location>
</feature>
<dbReference type="Gene3D" id="3.30.565.10">
    <property type="entry name" value="Histidine kinase-like ATPase, C-terminal domain"/>
    <property type="match status" value="1"/>
</dbReference>
<evidence type="ECO:0000313" key="6">
    <source>
        <dbReference type="EMBL" id="MDR7306743.1"/>
    </source>
</evidence>
<dbReference type="SMART" id="SM00387">
    <property type="entry name" value="HATPase_c"/>
    <property type="match status" value="1"/>
</dbReference>
<proteinExistence type="predicted"/>
<feature type="transmembrane region" description="Helical" evidence="4">
    <location>
        <begin position="359"/>
        <end position="378"/>
    </location>
</feature>
<dbReference type="Proteomes" id="UP001268089">
    <property type="component" value="Unassembled WGS sequence"/>
</dbReference>
<name>A0ABU1ZMN5_9BURK</name>
<accession>A0ABU1ZMN5</accession>
<dbReference type="InterPro" id="IPR050482">
    <property type="entry name" value="Sensor_HK_TwoCompSys"/>
</dbReference>
<reference evidence="6 7" key="1">
    <citation type="submission" date="2023-07" db="EMBL/GenBank/DDBJ databases">
        <title>Sorghum-associated microbial communities from plants grown in Nebraska, USA.</title>
        <authorList>
            <person name="Schachtman D."/>
        </authorList>
    </citation>
    <scope>NUCLEOTIDE SEQUENCE [LARGE SCALE GENOMIC DNA]</scope>
    <source>
        <strain evidence="6 7">BE308</strain>
    </source>
</reference>
<evidence type="ECO:0000256" key="1">
    <source>
        <dbReference type="ARBA" id="ARBA00022679"/>
    </source>
</evidence>
<dbReference type="PANTHER" id="PTHR24421:SF58">
    <property type="entry name" value="SIGNAL TRANSDUCTION HISTIDINE-PROTEIN KINASE_PHOSPHATASE UHPB"/>
    <property type="match status" value="1"/>
</dbReference>
<feature type="transmembrane region" description="Helical" evidence="4">
    <location>
        <begin position="216"/>
        <end position="234"/>
    </location>
</feature>
<dbReference type="InterPro" id="IPR036890">
    <property type="entry name" value="HATPase_C_sf"/>
</dbReference>
<dbReference type="CDD" id="cd16917">
    <property type="entry name" value="HATPase_UhpB-NarQ-NarX-like"/>
    <property type="match status" value="1"/>
</dbReference>
<evidence type="ECO:0000256" key="3">
    <source>
        <dbReference type="ARBA" id="ARBA00023012"/>
    </source>
</evidence>
<keyword evidence="4" id="KW-0472">Membrane</keyword>
<dbReference type="SUPFAM" id="SSF55874">
    <property type="entry name" value="ATPase domain of HSP90 chaperone/DNA topoisomerase II/histidine kinase"/>
    <property type="match status" value="1"/>
</dbReference>
<evidence type="ECO:0000259" key="5">
    <source>
        <dbReference type="SMART" id="SM00387"/>
    </source>
</evidence>
<dbReference type="GO" id="GO:0016301">
    <property type="term" value="F:kinase activity"/>
    <property type="evidence" value="ECO:0007669"/>
    <property type="project" value="UniProtKB-KW"/>
</dbReference>
<organism evidence="6 7">
    <name type="scientific">Rhodoferax saidenbachensis</name>
    <dbReference type="NCBI Taxonomy" id="1484693"/>
    <lineage>
        <taxon>Bacteria</taxon>
        <taxon>Pseudomonadati</taxon>
        <taxon>Pseudomonadota</taxon>
        <taxon>Betaproteobacteria</taxon>
        <taxon>Burkholderiales</taxon>
        <taxon>Comamonadaceae</taxon>
        <taxon>Rhodoferax</taxon>
    </lineage>
</organism>
<keyword evidence="7" id="KW-1185">Reference proteome</keyword>
<evidence type="ECO:0000256" key="4">
    <source>
        <dbReference type="SAM" id="Phobius"/>
    </source>
</evidence>
<feature type="transmembrane region" description="Helical" evidence="4">
    <location>
        <begin position="299"/>
        <end position="319"/>
    </location>
</feature>
<comment type="caution">
    <text evidence="6">The sequence shown here is derived from an EMBL/GenBank/DDBJ whole genome shotgun (WGS) entry which is preliminary data.</text>
</comment>
<feature type="transmembrane region" description="Helical" evidence="4">
    <location>
        <begin position="331"/>
        <end position="352"/>
    </location>
</feature>
<keyword evidence="3" id="KW-0902">Two-component regulatory system</keyword>
<feature type="transmembrane region" description="Helical" evidence="4">
    <location>
        <begin position="12"/>
        <end position="33"/>
    </location>
</feature>
<keyword evidence="1" id="KW-0808">Transferase</keyword>
<keyword evidence="4" id="KW-0812">Transmembrane</keyword>
<feature type="transmembrane region" description="Helical" evidence="4">
    <location>
        <begin position="390"/>
        <end position="406"/>
    </location>
</feature>
<dbReference type="Pfam" id="PF02518">
    <property type="entry name" value="HATPase_c"/>
    <property type="match status" value="1"/>
</dbReference>
<keyword evidence="2 6" id="KW-0418">Kinase</keyword>
<keyword evidence="4" id="KW-1133">Transmembrane helix</keyword>
<gene>
    <name evidence="6" type="ORF">J2X15_002029</name>
</gene>
<sequence>MVSFSRRAPIPRLAVVWVACAVLMLALGVWWLYGAAHDARPAQNASIHLTRAEVLQQGQALESPAPTMVDSHALAGLWQPVALPFGHSSDLLDQADMTQPHGTRTTWYRLAVPDFEPGAAPLMLYTARTKAYGPIAVYVDGVRVTQWQLDGALWYWDPQLIAIDAGSRLTQPREILVRMQHSAQTHTALASVWLGPSAALKWRFEARQWLQLHTPAMSGGAFLAVGFFAFFIWARGKSAPGYGLFALLAVLSFVRALHFYVDVRVDDDWFSWLTVNSLFWLIAAVHFLQMLLHRKRQPWLTRSLLGLAAVVLLGTLPGVGGLPNSPQITPLIYPFAMLAGLTVTGVGIRLSWGCSLDGMLLAIGIGVSTLFGLNDWAIQSNFLDPESWYLGPYANLLNFMVFSYLMHRHYMNALLRVEHANHELAHKLRERENALTESYGRLRKIEHKQTVAHERQRLMQDMHDGLGSSLHSALRAIEKGQVTEVAVADILRGCIDDLHLTIDSMEPVDADLLLLLATLRYRLGPRLQTAGIALKWGVEDIPPVTWLDPRRALHVLRILQEALTNTFKHTEATEITVSTGQDGEGVFVCIADNGPGYDTAAALQSGGKGLANQGRRAQAIGARVSWASSPQGAVTTLWLPLLAPFADSRPAPL</sequence>
<feature type="transmembrane region" description="Helical" evidence="4">
    <location>
        <begin position="241"/>
        <end position="261"/>
    </location>
</feature>
<evidence type="ECO:0000313" key="7">
    <source>
        <dbReference type="Proteomes" id="UP001268089"/>
    </source>
</evidence>
<evidence type="ECO:0000256" key="2">
    <source>
        <dbReference type="ARBA" id="ARBA00022777"/>
    </source>
</evidence>
<dbReference type="PANTHER" id="PTHR24421">
    <property type="entry name" value="NITRATE/NITRITE SENSOR PROTEIN NARX-RELATED"/>
    <property type="match status" value="1"/>
</dbReference>
<dbReference type="EMBL" id="JAVDXO010000004">
    <property type="protein sequence ID" value="MDR7306743.1"/>
    <property type="molecule type" value="Genomic_DNA"/>
</dbReference>
<protein>
    <submittedName>
        <fullName evidence="6">Signal transduction histidine kinase</fullName>
    </submittedName>
</protein>
<feature type="transmembrane region" description="Helical" evidence="4">
    <location>
        <begin position="273"/>
        <end position="292"/>
    </location>
</feature>
<dbReference type="InterPro" id="IPR003594">
    <property type="entry name" value="HATPase_dom"/>
</dbReference>